<protein>
    <submittedName>
        <fullName evidence="2">Peptidoglycan-binding protein LysM</fullName>
    </submittedName>
</protein>
<dbReference type="Pfam" id="PF01476">
    <property type="entry name" value="LysM"/>
    <property type="match status" value="1"/>
</dbReference>
<evidence type="ECO:0000259" key="1">
    <source>
        <dbReference type="PROSITE" id="PS51782"/>
    </source>
</evidence>
<dbReference type="Gene3D" id="3.10.350.10">
    <property type="entry name" value="LysM domain"/>
    <property type="match status" value="1"/>
</dbReference>
<dbReference type="AlphaFoldDB" id="A0A917HKD9"/>
<dbReference type="EMBL" id="BMHY01000010">
    <property type="protein sequence ID" value="GGG81786.1"/>
    <property type="molecule type" value="Genomic_DNA"/>
</dbReference>
<reference evidence="2 3" key="1">
    <citation type="journal article" date="2014" name="Int. J. Syst. Evol. Microbiol.">
        <title>Complete genome sequence of Corynebacterium casei LMG S-19264T (=DSM 44701T), isolated from a smear-ripened cheese.</title>
        <authorList>
            <consortium name="US DOE Joint Genome Institute (JGI-PGF)"/>
            <person name="Walter F."/>
            <person name="Albersmeier A."/>
            <person name="Kalinowski J."/>
            <person name="Ruckert C."/>
        </authorList>
    </citation>
    <scope>NUCLEOTIDE SEQUENCE [LARGE SCALE GENOMIC DNA]</scope>
    <source>
        <strain evidence="2 3">CGMCC 1.15286</strain>
    </source>
</reference>
<feature type="domain" description="LysM" evidence="1">
    <location>
        <begin position="172"/>
        <end position="221"/>
    </location>
</feature>
<accession>A0A917HKD9</accession>
<name>A0A917HKD9_9BACL</name>
<gene>
    <name evidence="2" type="ORF">GCM10010918_43830</name>
</gene>
<dbReference type="InterPro" id="IPR018392">
    <property type="entry name" value="LysM"/>
</dbReference>
<dbReference type="Proteomes" id="UP000600247">
    <property type="component" value="Unassembled WGS sequence"/>
</dbReference>
<organism evidence="2 3">
    <name type="scientific">Paenibacillus radicis</name>
    <name type="common">ex Gao et al. 2016</name>
    <dbReference type="NCBI Taxonomy" id="1737354"/>
    <lineage>
        <taxon>Bacteria</taxon>
        <taxon>Bacillati</taxon>
        <taxon>Bacillota</taxon>
        <taxon>Bacilli</taxon>
        <taxon>Bacillales</taxon>
        <taxon>Paenibacillaceae</taxon>
        <taxon>Paenibacillus</taxon>
    </lineage>
</organism>
<evidence type="ECO:0000313" key="3">
    <source>
        <dbReference type="Proteomes" id="UP000600247"/>
    </source>
</evidence>
<dbReference type="InterPro" id="IPR036779">
    <property type="entry name" value="LysM_dom_sf"/>
</dbReference>
<proteinExistence type="predicted"/>
<keyword evidence="3" id="KW-1185">Reference proteome</keyword>
<dbReference type="RefSeq" id="WP_188891396.1">
    <property type="nucleotide sequence ID" value="NZ_BMHY01000010.1"/>
</dbReference>
<sequence>MITNRNEKYTIGLSYNNQQQSFFLPVNPPEIQISDSAGGKTYEVSGLGEINVIQSRKLMDVSFDSFFPAPGSEYPFIVRKDELLDPVFYIQIIRDWMEKKKPIRFVFTGESFDLNIAVSIEKFDWKEAAGSGDIEYSIALKQYAFYRARPVIVDKGKANTKSDRPADKQKDTTYKLVAGDTLIKVAKKKLGDDSRWREIQKLNGITDAQLTRLPIGMTLKLPG</sequence>
<dbReference type="PROSITE" id="PS51782">
    <property type="entry name" value="LYSM"/>
    <property type="match status" value="1"/>
</dbReference>
<evidence type="ECO:0000313" key="2">
    <source>
        <dbReference type="EMBL" id="GGG81786.1"/>
    </source>
</evidence>
<comment type="caution">
    <text evidence="2">The sequence shown here is derived from an EMBL/GenBank/DDBJ whole genome shotgun (WGS) entry which is preliminary data.</text>
</comment>